<evidence type="ECO:0000313" key="3">
    <source>
        <dbReference type="Proteomes" id="UP001291623"/>
    </source>
</evidence>
<dbReference type="AlphaFoldDB" id="A0AAE1UU96"/>
<proteinExistence type="predicted"/>
<protein>
    <submittedName>
        <fullName evidence="2">Uncharacterized protein</fullName>
    </submittedName>
</protein>
<gene>
    <name evidence="2" type="ORF">RND71_035184</name>
</gene>
<sequence>MNGTPGPDRTRDSDNPGNRQKEMGRILESAHLFSSLRKISRIWFNPIWILAFQIKKRQYGALSSRCVVQGSAGLQGLFASDSCENSQKHEDLWVHKATNCDEKNENNSPKKRSKATEKWNKPRNVVFSMDKESCLDVPNLGGVSNLVRKWKDFENVEFVGSPQRGFDECDESCCSTVWGCR</sequence>
<name>A0AAE1UU96_9SOLA</name>
<feature type="compositionally biased region" description="Basic and acidic residues" evidence="1">
    <location>
        <begin position="8"/>
        <end position="20"/>
    </location>
</feature>
<evidence type="ECO:0000313" key="2">
    <source>
        <dbReference type="EMBL" id="KAK4345008.1"/>
    </source>
</evidence>
<comment type="caution">
    <text evidence="2">The sequence shown here is derived from an EMBL/GenBank/DDBJ whole genome shotgun (WGS) entry which is preliminary data.</text>
</comment>
<feature type="region of interest" description="Disordered" evidence="1">
    <location>
        <begin position="1"/>
        <end position="20"/>
    </location>
</feature>
<evidence type="ECO:0000256" key="1">
    <source>
        <dbReference type="SAM" id="MobiDB-lite"/>
    </source>
</evidence>
<keyword evidence="3" id="KW-1185">Reference proteome</keyword>
<dbReference type="Proteomes" id="UP001291623">
    <property type="component" value="Unassembled WGS sequence"/>
</dbReference>
<reference evidence="2" key="1">
    <citation type="submission" date="2023-12" db="EMBL/GenBank/DDBJ databases">
        <title>Genome assembly of Anisodus tanguticus.</title>
        <authorList>
            <person name="Wang Y.-J."/>
        </authorList>
    </citation>
    <scope>NUCLEOTIDE SEQUENCE</scope>
    <source>
        <strain evidence="2">KB-2021</strain>
        <tissue evidence="2">Leaf</tissue>
    </source>
</reference>
<accession>A0AAE1UU96</accession>
<organism evidence="2 3">
    <name type="scientific">Anisodus tanguticus</name>
    <dbReference type="NCBI Taxonomy" id="243964"/>
    <lineage>
        <taxon>Eukaryota</taxon>
        <taxon>Viridiplantae</taxon>
        <taxon>Streptophyta</taxon>
        <taxon>Embryophyta</taxon>
        <taxon>Tracheophyta</taxon>
        <taxon>Spermatophyta</taxon>
        <taxon>Magnoliopsida</taxon>
        <taxon>eudicotyledons</taxon>
        <taxon>Gunneridae</taxon>
        <taxon>Pentapetalae</taxon>
        <taxon>asterids</taxon>
        <taxon>lamiids</taxon>
        <taxon>Solanales</taxon>
        <taxon>Solanaceae</taxon>
        <taxon>Solanoideae</taxon>
        <taxon>Hyoscyameae</taxon>
        <taxon>Anisodus</taxon>
    </lineage>
</organism>
<dbReference type="EMBL" id="JAVYJV010000019">
    <property type="protein sequence ID" value="KAK4345008.1"/>
    <property type="molecule type" value="Genomic_DNA"/>
</dbReference>